<dbReference type="EMBL" id="CAXHTA020000012">
    <property type="protein sequence ID" value="CAL5225503.1"/>
    <property type="molecule type" value="Genomic_DNA"/>
</dbReference>
<evidence type="ECO:0000313" key="2">
    <source>
        <dbReference type="EMBL" id="CAL5225503.1"/>
    </source>
</evidence>
<dbReference type="Proteomes" id="UP001497392">
    <property type="component" value="Unassembled WGS sequence"/>
</dbReference>
<feature type="region of interest" description="Disordered" evidence="1">
    <location>
        <begin position="235"/>
        <end position="262"/>
    </location>
</feature>
<protein>
    <submittedName>
        <fullName evidence="2">G8332 protein</fullName>
    </submittedName>
</protein>
<proteinExistence type="predicted"/>
<keyword evidence="3" id="KW-1185">Reference proteome</keyword>
<organism evidence="2 3">
    <name type="scientific">Coccomyxa viridis</name>
    <dbReference type="NCBI Taxonomy" id="1274662"/>
    <lineage>
        <taxon>Eukaryota</taxon>
        <taxon>Viridiplantae</taxon>
        <taxon>Chlorophyta</taxon>
        <taxon>core chlorophytes</taxon>
        <taxon>Trebouxiophyceae</taxon>
        <taxon>Trebouxiophyceae incertae sedis</taxon>
        <taxon>Coccomyxaceae</taxon>
        <taxon>Coccomyxa</taxon>
    </lineage>
</organism>
<evidence type="ECO:0000256" key="1">
    <source>
        <dbReference type="SAM" id="MobiDB-lite"/>
    </source>
</evidence>
<name>A0ABP1G033_9CHLO</name>
<gene>
    <name evidence="2" type="primary">g8332</name>
    <name evidence="2" type="ORF">VP750_LOCUS7162</name>
</gene>
<reference evidence="2 3" key="1">
    <citation type="submission" date="2024-06" db="EMBL/GenBank/DDBJ databases">
        <authorList>
            <person name="Kraege A."/>
            <person name="Thomma B."/>
        </authorList>
    </citation>
    <scope>NUCLEOTIDE SEQUENCE [LARGE SCALE GENOMIC DNA]</scope>
</reference>
<accession>A0ABP1G033</accession>
<dbReference type="InterPro" id="IPR036464">
    <property type="entry name" value="Rubisco_LSMT_subst-bd_sf"/>
</dbReference>
<dbReference type="Gene3D" id="3.90.1420.10">
    <property type="entry name" value="Rubisco LSMT, substrate-binding domain"/>
    <property type="match status" value="1"/>
</dbReference>
<sequence length="706" mass="75841">MLEDNPADFYHVSLGIRIDTEDDKEEAMQKRALLSKLGLPDNHYVTLAQPLPATLLAAMAICLMPHAQAYELLISADGPEADTGRAGWASTGPEPGSIKSVGIGLSAGITSDSADGSSSQVPGTVEARAMPLQPAQGEKSENQARSAAQGRQLDLSFRLRLVALGSVRHRLRQQLEDGTPDADLELASKEAPSSGAHMALMYRAGQKLIAQKALAALSQEAAAILGEIQQHSRELAASEASHADSSSRSTKQGSRSEAAAMDTDVVHTAAKQAQRASLIEVLSGSTPWEQGVVCVRDLAEGETVAVEPLSQGFSAGSSKELVLDIAAARCRHLRHCDSDSYKSRVLDRLCTMVEVPLAARLLHHDAGAMQIASCLEGTPAEDLLQSACQRLAEQWASQEPALVQRLARAPAASASPDDMLEALAWADTVVERHAVVDRESCRAAVTYLTSAIPSVFRDLTAIAITWGNNDQEEVLVLSAIVSLRSGWRLPMRVQMEDAIFENLLLDWGPSTAAHAVEGGEARFAYQLGIAPREDLPETPFKLALLTDSAISSTHWLSLSCGQAGILAAMALSLASKDQLEAFGAAEVTEAVDAACDSVQTLTPEGLQRDTERLSASEEEAAKLWSAQQRLAFAVLGSRQLMKEARSTLKSILRMERDGMQDELDEASEHTEIYEWAALEYRAAMEKIVGHHMSLLKTGKKRRTPAK</sequence>
<evidence type="ECO:0000313" key="3">
    <source>
        <dbReference type="Proteomes" id="UP001497392"/>
    </source>
</evidence>
<feature type="compositionally biased region" description="Low complexity" evidence="1">
    <location>
        <begin position="237"/>
        <end position="256"/>
    </location>
</feature>
<comment type="caution">
    <text evidence="2">The sequence shown here is derived from an EMBL/GenBank/DDBJ whole genome shotgun (WGS) entry which is preliminary data.</text>
</comment>